<dbReference type="AlphaFoldDB" id="A0A922M6W1"/>
<reference evidence="1" key="1">
    <citation type="journal article" date="2021" name="G3 (Bethesda)">
        <title>Genome and transcriptome analysis of the beet armyworm Spodoptera exigua reveals targets for pest control. .</title>
        <authorList>
            <person name="Simon S."/>
            <person name="Breeschoten T."/>
            <person name="Jansen H.J."/>
            <person name="Dirks R.P."/>
            <person name="Schranz M.E."/>
            <person name="Ros V.I.D."/>
        </authorList>
    </citation>
    <scope>NUCLEOTIDE SEQUENCE</scope>
    <source>
        <strain evidence="1">TB_SE_WUR_2020</strain>
    </source>
</reference>
<sequence>MAQGRGYTTLVELLDENGETQQYEAILERVKIFAHWDLRVGTRWEVINASKEEIFEEKPEPNVLNKPVFALPTVGLVRAFDPEAEHLSEKEYREIRFKLLDWVFNRALILGPPLKANRIRLSGPHRAFQAIGG</sequence>
<evidence type="ECO:0000313" key="1">
    <source>
        <dbReference type="EMBL" id="KAH9630937.1"/>
    </source>
</evidence>
<protein>
    <submittedName>
        <fullName evidence="1">Uncharacterized protein</fullName>
    </submittedName>
</protein>
<dbReference type="EMBL" id="JACEFF010000796">
    <property type="protein sequence ID" value="KAH9630937.1"/>
    <property type="molecule type" value="Genomic_DNA"/>
</dbReference>
<dbReference type="Proteomes" id="UP000814243">
    <property type="component" value="Unassembled WGS sequence"/>
</dbReference>
<proteinExistence type="predicted"/>
<evidence type="ECO:0000313" key="2">
    <source>
        <dbReference type="Proteomes" id="UP000814243"/>
    </source>
</evidence>
<accession>A0A922M6W1</accession>
<comment type="caution">
    <text evidence="1">The sequence shown here is derived from an EMBL/GenBank/DDBJ whole genome shotgun (WGS) entry which is preliminary data.</text>
</comment>
<name>A0A922M6W1_SPOEX</name>
<gene>
    <name evidence="1" type="ORF">HF086_016820</name>
</gene>
<organism evidence="1 2">
    <name type="scientific">Spodoptera exigua</name>
    <name type="common">Beet armyworm</name>
    <name type="synonym">Noctua fulgens</name>
    <dbReference type="NCBI Taxonomy" id="7107"/>
    <lineage>
        <taxon>Eukaryota</taxon>
        <taxon>Metazoa</taxon>
        <taxon>Ecdysozoa</taxon>
        <taxon>Arthropoda</taxon>
        <taxon>Hexapoda</taxon>
        <taxon>Insecta</taxon>
        <taxon>Pterygota</taxon>
        <taxon>Neoptera</taxon>
        <taxon>Endopterygota</taxon>
        <taxon>Lepidoptera</taxon>
        <taxon>Glossata</taxon>
        <taxon>Ditrysia</taxon>
        <taxon>Noctuoidea</taxon>
        <taxon>Noctuidae</taxon>
        <taxon>Amphipyrinae</taxon>
        <taxon>Spodoptera</taxon>
    </lineage>
</organism>